<name>A0ABN8Y6U4_RANTA</name>
<reference evidence="2" key="1">
    <citation type="submission" date="2023-04" db="EMBL/GenBank/DDBJ databases">
        <authorList>
            <consortium name="ELIXIR-Norway"/>
        </authorList>
    </citation>
    <scope>NUCLEOTIDE SEQUENCE [LARGE SCALE GENOMIC DNA]</scope>
</reference>
<keyword evidence="3" id="KW-1185">Reference proteome</keyword>
<feature type="region of interest" description="Disordered" evidence="1">
    <location>
        <begin position="1"/>
        <end position="24"/>
    </location>
</feature>
<protein>
    <submittedName>
        <fullName evidence="2">Uncharacterized protein</fullName>
    </submittedName>
</protein>
<organism evidence="2 3">
    <name type="scientific">Rangifer tarandus platyrhynchus</name>
    <name type="common">Svalbard reindeer</name>
    <dbReference type="NCBI Taxonomy" id="3082113"/>
    <lineage>
        <taxon>Eukaryota</taxon>
        <taxon>Metazoa</taxon>
        <taxon>Chordata</taxon>
        <taxon>Craniata</taxon>
        <taxon>Vertebrata</taxon>
        <taxon>Euteleostomi</taxon>
        <taxon>Mammalia</taxon>
        <taxon>Eutheria</taxon>
        <taxon>Laurasiatheria</taxon>
        <taxon>Artiodactyla</taxon>
        <taxon>Ruminantia</taxon>
        <taxon>Pecora</taxon>
        <taxon>Cervidae</taxon>
        <taxon>Odocoileinae</taxon>
        <taxon>Rangifer</taxon>
    </lineage>
</organism>
<dbReference type="Proteomes" id="UP001176941">
    <property type="component" value="Chromosome 15"/>
</dbReference>
<sequence length="92" mass="9809">MSSRHVRASVGSKRGQRWGQTTEDAQAAGGLRRLWSKRFSEGPVEASSPAAFLEPLRRLSPAIQAGHSGGAMIGTSIHQAVWTIHNTGESSV</sequence>
<dbReference type="EMBL" id="OX459951">
    <property type="protein sequence ID" value="CAI9157258.1"/>
    <property type="molecule type" value="Genomic_DNA"/>
</dbReference>
<evidence type="ECO:0000313" key="2">
    <source>
        <dbReference type="EMBL" id="CAI9157258.1"/>
    </source>
</evidence>
<proteinExistence type="predicted"/>
<gene>
    <name evidence="2" type="ORF">MRATA1EN1_LOCUS6220</name>
</gene>
<accession>A0ABN8Y6U4</accession>
<evidence type="ECO:0000256" key="1">
    <source>
        <dbReference type="SAM" id="MobiDB-lite"/>
    </source>
</evidence>
<evidence type="ECO:0000313" key="3">
    <source>
        <dbReference type="Proteomes" id="UP001176941"/>
    </source>
</evidence>